<keyword evidence="3" id="KW-0699">rRNA-binding</keyword>
<evidence type="ECO:0000256" key="9">
    <source>
        <dbReference type="SAM" id="MobiDB-lite"/>
    </source>
</evidence>
<dbReference type="GO" id="GO:0006412">
    <property type="term" value="P:translation"/>
    <property type="evidence" value="ECO:0007669"/>
    <property type="project" value="InterPro"/>
</dbReference>
<dbReference type="Gene3D" id="4.10.640.10">
    <property type="entry name" value="Ribosomal protein S18"/>
    <property type="match status" value="1"/>
</dbReference>
<evidence type="ECO:0000256" key="5">
    <source>
        <dbReference type="ARBA" id="ARBA00022980"/>
    </source>
</evidence>
<dbReference type="EMBL" id="MK397923">
    <property type="protein sequence ID" value="QBC72154.1"/>
    <property type="molecule type" value="Genomic_DNA"/>
</dbReference>
<keyword evidence="6 8" id="KW-0687">Ribonucleoprotein</keyword>
<geneLocation type="plastid" evidence="10"/>
<dbReference type="GO" id="GO:0003735">
    <property type="term" value="F:structural constituent of ribosome"/>
    <property type="evidence" value="ECO:0007669"/>
    <property type="project" value="InterPro"/>
</dbReference>
<comment type="similarity">
    <text evidence="2 8">Belongs to the bacterial ribosomal protein bS18 family.</text>
</comment>
<dbReference type="PRINTS" id="PR00974">
    <property type="entry name" value="RIBOSOMALS18"/>
</dbReference>
<keyword evidence="5 8" id="KW-0689">Ribosomal protein</keyword>
<dbReference type="GO" id="GO:0009536">
    <property type="term" value="C:plastid"/>
    <property type="evidence" value="ECO:0007669"/>
    <property type="project" value="UniProtKB-SubCell"/>
</dbReference>
<proteinExistence type="inferred from homology"/>
<dbReference type="SUPFAM" id="SSF46911">
    <property type="entry name" value="Ribosomal protein S18"/>
    <property type="match status" value="1"/>
</dbReference>
<dbReference type="PROSITE" id="PS00057">
    <property type="entry name" value="RIBOSOMAL_S18"/>
    <property type="match status" value="1"/>
</dbReference>
<dbReference type="PANTHER" id="PTHR13479:SF40">
    <property type="entry name" value="SMALL RIBOSOMAL SUBUNIT PROTEIN BS18M"/>
    <property type="match status" value="1"/>
</dbReference>
<dbReference type="GeneID" id="39108691"/>
<evidence type="ECO:0000256" key="3">
    <source>
        <dbReference type="ARBA" id="ARBA00022730"/>
    </source>
</evidence>
<keyword evidence="10" id="KW-0934">Plastid</keyword>
<dbReference type="GO" id="GO:0005763">
    <property type="term" value="C:mitochondrial small ribosomal subunit"/>
    <property type="evidence" value="ECO:0007669"/>
    <property type="project" value="TreeGrafter"/>
</dbReference>
<dbReference type="PANTHER" id="PTHR13479">
    <property type="entry name" value="30S RIBOSOMAL PROTEIN S18"/>
    <property type="match status" value="1"/>
</dbReference>
<gene>
    <name evidence="10" type="primary">rps18</name>
</gene>
<evidence type="ECO:0000313" key="10">
    <source>
        <dbReference type="EMBL" id="QBC72154.1"/>
    </source>
</evidence>
<reference evidence="10" key="1">
    <citation type="journal article" date="2019" name="Mol. Phylogenet. Evol.">
        <title>Plastid phylogenomic insights into the evolution of Caryophyllales.</title>
        <authorList>
            <person name="Yao G."/>
            <person name="Jin J.J."/>
            <person name="Li H.T."/>
            <person name="Yang J.B."/>
            <person name="Shiva Mandala V."/>
            <person name="Croley M."/>
            <person name="Mostow R."/>
            <person name="Douglas N.A."/>
            <person name="Chase M.W."/>
            <person name="Christenhusz M.J."/>
            <person name="Soltis D.E."/>
            <person name="Soltis P.S."/>
            <person name="Smith S.A."/>
            <person name="Brockington S.F."/>
            <person name="Moore M.J."/>
            <person name="Yi T.S."/>
            <person name="Li D.Z."/>
        </authorList>
    </citation>
    <scope>NUCLEOTIDE SEQUENCE</scope>
</reference>
<feature type="compositionally biased region" description="Basic residues" evidence="9">
    <location>
        <begin position="20"/>
        <end position="31"/>
    </location>
</feature>
<dbReference type="AlphaFoldDB" id="A0A411K4B8"/>
<dbReference type="HAMAP" id="MF_00270">
    <property type="entry name" value="Ribosomal_bS18"/>
    <property type="match status" value="1"/>
</dbReference>
<dbReference type="InterPro" id="IPR001648">
    <property type="entry name" value="Ribosomal_bS18"/>
</dbReference>
<dbReference type="GO" id="GO:0070181">
    <property type="term" value="F:small ribosomal subunit rRNA binding"/>
    <property type="evidence" value="ECO:0007669"/>
    <property type="project" value="TreeGrafter"/>
</dbReference>
<dbReference type="InterPro" id="IPR036870">
    <property type="entry name" value="Ribosomal_bS18_sf"/>
</dbReference>
<organism evidence="10">
    <name type="scientific">Kewa sp. GY-2019</name>
    <dbReference type="NCBI Taxonomy" id="2518615"/>
    <lineage>
        <taxon>Eukaryota</taxon>
        <taxon>Viridiplantae</taxon>
        <taxon>Streptophyta</taxon>
        <taxon>Embryophyta</taxon>
        <taxon>Tracheophyta</taxon>
        <taxon>Spermatophyta</taxon>
        <taxon>Magnoliopsida</taxon>
        <taxon>eudicotyledons</taxon>
        <taxon>Gunneridae</taxon>
        <taxon>Pentapetalae</taxon>
        <taxon>Caryophyllales</taxon>
        <taxon>Kewaceae</taxon>
        <taxon>Kewa</taxon>
    </lineage>
</organism>
<evidence type="ECO:0000256" key="6">
    <source>
        <dbReference type="ARBA" id="ARBA00023274"/>
    </source>
</evidence>
<accession>A0A411K4B8</accession>
<name>A0A411K4B8_9CARY</name>
<protein>
    <recommendedName>
        <fullName evidence="7">Small ribosomal subunit protein bS18c</fullName>
    </recommendedName>
</protein>
<feature type="region of interest" description="Disordered" evidence="9">
    <location>
        <begin position="1"/>
        <end position="31"/>
    </location>
</feature>
<dbReference type="InterPro" id="IPR018275">
    <property type="entry name" value="Ribosomal_bS18_CS"/>
</dbReference>
<evidence type="ECO:0000256" key="1">
    <source>
        <dbReference type="ARBA" id="ARBA00004474"/>
    </source>
</evidence>
<sequence>MDKSQRPFLKSQQPFLKSQRPFRKPKRSFRRRLPRIRPGDRIDYRNMILIHRFTSEQGKIVSRRVNRLTLKQQRLITIAIKQARILALLPFTSPSKQFRRIQSTAKTASFRTKKKYNIRKK</sequence>
<dbReference type="Pfam" id="PF01084">
    <property type="entry name" value="Ribosomal_S18"/>
    <property type="match status" value="1"/>
</dbReference>
<dbReference type="RefSeq" id="YP_009557412.1">
    <property type="nucleotide sequence ID" value="NC_040950.1"/>
</dbReference>
<evidence type="ECO:0000256" key="2">
    <source>
        <dbReference type="ARBA" id="ARBA00005589"/>
    </source>
</evidence>
<comment type="subcellular location">
    <subcellularLocation>
        <location evidence="1">Plastid</location>
    </subcellularLocation>
</comment>
<evidence type="ECO:0000256" key="7">
    <source>
        <dbReference type="ARBA" id="ARBA00035266"/>
    </source>
</evidence>
<evidence type="ECO:0000256" key="8">
    <source>
        <dbReference type="RuleBase" id="RU003910"/>
    </source>
</evidence>
<evidence type="ECO:0000256" key="4">
    <source>
        <dbReference type="ARBA" id="ARBA00022884"/>
    </source>
</evidence>
<dbReference type="FunFam" id="4.10.640.10:FF:000002">
    <property type="entry name" value="30S ribosomal protein S18, chloroplastic"/>
    <property type="match status" value="1"/>
</dbReference>
<keyword evidence="4" id="KW-0694">RNA-binding</keyword>
<dbReference type="NCBIfam" id="TIGR00165">
    <property type="entry name" value="S18"/>
    <property type="match status" value="1"/>
</dbReference>